<comment type="caution">
    <text evidence="3">The sequence shown here is derived from an EMBL/GenBank/DDBJ whole genome shotgun (WGS) entry which is preliminary data.</text>
</comment>
<dbReference type="Gene3D" id="2.140.10.30">
    <property type="entry name" value="Dipeptidylpeptidase IV, N-terminal domain"/>
    <property type="match status" value="1"/>
</dbReference>
<dbReference type="STRING" id="74557.A0A1V9Z598"/>
<dbReference type="SUPFAM" id="SSF53474">
    <property type="entry name" value="alpha/beta-Hydrolases"/>
    <property type="match status" value="1"/>
</dbReference>
<name>A0A1V9Z598_9STRA</name>
<dbReference type="GO" id="GO:0008236">
    <property type="term" value="F:serine-type peptidase activity"/>
    <property type="evidence" value="ECO:0007669"/>
    <property type="project" value="InterPro"/>
</dbReference>
<dbReference type="InterPro" id="IPR001375">
    <property type="entry name" value="Peptidase_S9_cat"/>
</dbReference>
<dbReference type="AlphaFoldDB" id="A0A1V9Z598"/>
<proteinExistence type="predicted"/>
<dbReference type="InterPro" id="IPR002469">
    <property type="entry name" value="Peptidase_S9B_N"/>
</dbReference>
<evidence type="ECO:0000259" key="1">
    <source>
        <dbReference type="Pfam" id="PF00326"/>
    </source>
</evidence>
<dbReference type="Pfam" id="PF00930">
    <property type="entry name" value="DPPIV_N"/>
    <property type="match status" value="1"/>
</dbReference>
<dbReference type="SUPFAM" id="SSF82171">
    <property type="entry name" value="DPP6 N-terminal domain-like"/>
    <property type="match status" value="1"/>
</dbReference>
<dbReference type="Gene3D" id="2.60.40.780">
    <property type="entry name" value="von Hippel-Lindau disease tumour suppressor, beta domain"/>
    <property type="match status" value="2"/>
</dbReference>
<sequence length="1138" mass="129561">MLPRHKLEIHTQNAEFKDKIIIFIPQSMMMMPINQSSKWTGSARDYERAMNVQPLLQNKVFHEDVGAEWSSDSTRFWYIRDMPPPQREEIHFINCEQGTRYVNSSLLLLAIEEFLGTNDVKVVDGDFVENAPHCVKVAVTSPVSERKIWFICDVNTYVVEPDYSKTEDSEAENGSSSADPMITQTTGIDITLQVYNATNRRIMMFWIDTNGKSCFYHDIFVHSEISQGTYEGHVWQFVDSVTDNVIAWFCGSNQDTRIEIHGIDNIVTIPFQIKTKVNSQSNVVFDGEQLTEDANDLLQYNDVTLCPNEKYVAAFRTHIPEDPRMMTVLEMAPFDGSPYPDEETIEYPNPGDELPFHEPVIIDIETKQIVTGQSPELYSTAYSNTNLIWHTSGQWCMFVHNARGHQCVRVFAMHCQTGEIRVVIEETCNTFIDHTHAYFKYLPSSNAILWSSERSGYRHLYLYSLPSTFDAIDNLEAEALTSGEYVVSKVEDYDSTCVLLSVRGYYADQDPYYIQYMILNTETKVLTRLTDADGTHESIEFSPDRAYSLVGHSRVDLPPVVELRRTCDGQKLLVVEEADVSMLLSTGWHYPIRFSTLGRDNKTRIYGIAILPMSLSFSTANRPFKVIEHIYAGPQGSFVPKSWSLCIGMNGIAEAGFVVVQIDGMGTANRSKAFHDVCYQNLADSGFPDRILWLKAFAQAYPHLVDISGGVGIYGGSAGGQSAVAGLLRHGDMYKVAAADSGSHDNRVDKLWWNELWMGYPVTDCYLENANISFVKNLQPHQKLLLTVGLMDKNVDPACTMQLVQALIDADKDFEVIPFPRLGHGAGECRYGWRKRLDFFVRHLLGKEPRHSDTLKMPMDDEMGTRWTGSAKDYQRAMDTRYLRGVYHDSIGPNWSCDSSRFWYFRDMPPPQNDEIHFVDCEKGTQYVDFILLRTSIEKYLKTNKLEFIDAGFIDDAPHSVKVAVNLPENEDETIWFICDVSNYTVEVDNSKSNDENELDTSNAEPIASENTGVEITLQIYNAYKHPITMLWVDAEGETRFYQDILTKKDITQITYEGHAWKFIDMATENVVAWYSAPNQNTRIEIHGIDNIMTTPFELKTIINGSFNIQCKGEEITDDADPDLLKYKDAILCPNEKY</sequence>
<gene>
    <name evidence="3" type="ORF">THRCLA_08551</name>
</gene>
<dbReference type="InterPro" id="IPR029058">
    <property type="entry name" value="AB_hydrolase_fold"/>
</dbReference>
<dbReference type="InterPro" id="IPR050278">
    <property type="entry name" value="Serine_Prot_S9B/DPPIV"/>
</dbReference>
<dbReference type="PANTHER" id="PTHR11731:SF118">
    <property type="entry name" value="BLR1971 PROTEIN"/>
    <property type="match status" value="1"/>
</dbReference>
<feature type="domain" description="Dipeptidylpeptidase IV N-terminal" evidence="2">
    <location>
        <begin position="304"/>
        <end position="559"/>
    </location>
</feature>
<dbReference type="Pfam" id="PF00326">
    <property type="entry name" value="Peptidase_S9"/>
    <property type="match status" value="1"/>
</dbReference>
<dbReference type="InterPro" id="IPR036208">
    <property type="entry name" value="VHL_sf"/>
</dbReference>
<evidence type="ECO:0000313" key="4">
    <source>
        <dbReference type="Proteomes" id="UP000243217"/>
    </source>
</evidence>
<dbReference type="PANTHER" id="PTHR11731">
    <property type="entry name" value="PROTEASE FAMILY S9B,C DIPEPTIDYL-PEPTIDASE IV-RELATED"/>
    <property type="match status" value="1"/>
</dbReference>
<dbReference type="SUPFAM" id="SSF49468">
    <property type="entry name" value="VHL"/>
    <property type="match status" value="2"/>
</dbReference>
<organism evidence="3 4">
    <name type="scientific">Thraustotheca clavata</name>
    <dbReference type="NCBI Taxonomy" id="74557"/>
    <lineage>
        <taxon>Eukaryota</taxon>
        <taxon>Sar</taxon>
        <taxon>Stramenopiles</taxon>
        <taxon>Oomycota</taxon>
        <taxon>Saprolegniomycetes</taxon>
        <taxon>Saprolegniales</taxon>
        <taxon>Achlyaceae</taxon>
        <taxon>Thraustotheca</taxon>
    </lineage>
</organism>
<evidence type="ECO:0008006" key="5">
    <source>
        <dbReference type="Google" id="ProtNLM"/>
    </source>
</evidence>
<feature type="non-terminal residue" evidence="3">
    <location>
        <position position="1138"/>
    </location>
</feature>
<evidence type="ECO:0000313" key="3">
    <source>
        <dbReference type="EMBL" id="OQR93102.1"/>
    </source>
</evidence>
<accession>A0A1V9Z598</accession>
<evidence type="ECO:0000259" key="2">
    <source>
        <dbReference type="Pfam" id="PF00930"/>
    </source>
</evidence>
<dbReference type="GO" id="GO:0006508">
    <property type="term" value="P:proteolysis"/>
    <property type="evidence" value="ECO:0007669"/>
    <property type="project" value="InterPro"/>
</dbReference>
<dbReference type="Gene3D" id="3.40.50.1820">
    <property type="entry name" value="alpha/beta hydrolase"/>
    <property type="match status" value="1"/>
</dbReference>
<dbReference type="Proteomes" id="UP000243217">
    <property type="component" value="Unassembled WGS sequence"/>
</dbReference>
<feature type="domain" description="Peptidase S9 prolyl oligopeptidase catalytic" evidence="1">
    <location>
        <begin position="652"/>
        <end position="844"/>
    </location>
</feature>
<dbReference type="EMBL" id="JNBS01002280">
    <property type="protein sequence ID" value="OQR93102.1"/>
    <property type="molecule type" value="Genomic_DNA"/>
</dbReference>
<dbReference type="OrthoDB" id="413400at2759"/>
<protein>
    <recommendedName>
        <fullName evidence="5">Dipeptidyl peptidase</fullName>
    </recommendedName>
</protein>
<reference evidence="3 4" key="1">
    <citation type="journal article" date="2014" name="Genome Biol. Evol.">
        <title>The secreted proteins of Achlya hypogyna and Thraustotheca clavata identify the ancestral oomycete secretome and reveal gene acquisitions by horizontal gene transfer.</title>
        <authorList>
            <person name="Misner I."/>
            <person name="Blouin N."/>
            <person name="Leonard G."/>
            <person name="Richards T.A."/>
            <person name="Lane C.E."/>
        </authorList>
    </citation>
    <scope>NUCLEOTIDE SEQUENCE [LARGE SCALE GENOMIC DNA]</scope>
    <source>
        <strain evidence="3 4">ATCC 34112</strain>
    </source>
</reference>
<keyword evidence="4" id="KW-1185">Reference proteome</keyword>
<dbReference type="InterPro" id="IPR037140">
    <property type="entry name" value="VHL_beta_dom_sf"/>
</dbReference>